<dbReference type="Proteomes" id="UP000001542">
    <property type="component" value="Unassembled WGS sequence"/>
</dbReference>
<organism evidence="1 2">
    <name type="scientific">Trichomonas vaginalis (strain ATCC PRA-98 / G3)</name>
    <dbReference type="NCBI Taxonomy" id="412133"/>
    <lineage>
        <taxon>Eukaryota</taxon>
        <taxon>Metamonada</taxon>
        <taxon>Parabasalia</taxon>
        <taxon>Trichomonadida</taxon>
        <taxon>Trichomonadidae</taxon>
        <taxon>Trichomonas</taxon>
    </lineage>
</organism>
<protein>
    <submittedName>
        <fullName evidence="1">Uncharacterized protein</fullName>
    </submittedName>
</protein>
<dbReference type="VEuPathDB" id="TrichDB:TVAGG3_0261210"/>
<dbReference type="VEuPathDB" id="TrichDB:TVAG_351650"/>
<keyword evidence="2" id="KW-1185">Reference proteome</keyword>
<reference evidence="1" key="2">
    <citation type="journal article" date="2007" name="Science">
        <title>Draft genome sequence of the sexually transmitted pathogen Trichomonas vaginalis.</title>
        <authorList>
            <person name="Carlton J.M."/>
            <person name="Hirt R.P."/>
            <person name="Silva J.C."/>
            <person name="Delcher A.L."/>
            <person name="Schatz M."/>
            <person name="Zhao Q."/>
            <person name="Wortman J.R."/>
            <person name="Bidwell S.L."/>
            <person name="Alsmark U.C.M."/>
            <person name="Besteiro S."/>
            <person name="Sicheritz-Ponten T."/>
            <person name="Noel C.J."/>
            <person name="Dacks J.B."/>
            <person name="Foster P.G."/>
            <person name="Simillion C."/>
            <person name="Van de Peer Y."/>
            <person name="Miranda-Saavedra D."/>
            <person name="Barton G.J."/>
            <person name="Westrop G.D."/>
            <person name="Mueller S."/>
            <person name="Dessi D."/>
            <person name="Fiori P.L."/>
            <person name="Ren Q."/>
            <person name="Paulsen I."/>
            <person name="Zhang H."/>
            <person name="Bastida-Corcuera F.D."/>
            <person name="Simoes-Barbosa A."/>
            <person name="Brown M.T."/>
            <person name="Hayes R.D."/>
            <person name="Mukherjee M."/>
            <person name="Okumura C.Y."/>
            <person name="Schneider R."/>
            <person name="Smith A.J."/>
            <person name="Vanacova S."/>
            <person name="Villalvazo M."/>
            <person name="Haas B.J."/>
            <person name="Pertea M."/>
            <person name="Feldblyum T.V."/>
            <person name="Utterback T.R."/>
            <person name="Shu C.L."/>
            <person name="Osoegawa K."/>
            <person name="de Jong P.J."/>
            <person name="Hrdy I."/>
            <person name="Horvathova L."/>
            <person name="Zubacova Z."/>
            <person name="Dolezal P."/>
            <person name="Malik S.B."/>
            <person name="Logsdon J.M. Jr."/>
            <person name="Henze K."/>
            <person name="Gupta A."/>
            <person name="Wang C.C."/>
            <person name="Dunne R.L."/>
            <person name="Upcroft J.A."/>
            <person name="Upcroft P."/>
            <person name="White O."/>
            <person name="Salzberg S.L."/>
            <person name="Tang P."/>
            <person name="Chiu C.-H."/>
            <person name="Lee Y.-S."/>
            <person name="Embley T.M."/>
            <person name="Coombs G.H."/>
            <person name="Mottram J.C."/>
            <person name="Tachezy J."/>
            <person name="Fraser-Liggett C.M."/>
            <person name="Johnson P.J."/>
        </authorList>
    </citation>
    <scope>NUCLEOTIDE SEQUENCE [LARGE SCALE GENOMIC DNA]</scope>
    <source>
        <strain evidence="1">G3</strain>
    </source>
</reference>
<evidence type="ECO:0000313" key="1">
    <source>
        <dbReference type="EMBL" id="EAY14117.1"/>
    </source>
</evidence>
<accession>A2DZP9</accession>
<gene>
    <name evidence="1" type="ORF">TVAG_351650</name>
</gene>
<name>A2DZP9_TRIV3</name>
<reference evidence="1" key="1">
    <citation type="submission" date="2006-10" db="EMBL/GenBank/DDBJ databases">
        <authorList>
            <person name="Amadeo P."/>
            <person name="Zhao Q."/>
            <person name="Wortman J."/>
            <person name="Fraser-Liggett C."/>
            <person name="Carlton J."/>
        </authorList>
    </citation>
    <scope>NUCLEOTIDE SEQUENCE</scope>
    <source>
        <strain evidence="1">G3</strain>
    </source>
</reference>
<dbReference type="InParanoid" id="A2DZP9"/>
<sequence>MVIFSADKFPESYSKYTIDKINALTSDGFIYETPCFDEFVLQLFIEVSENENLRNNIISMAYLPNCRNRLYIETDDPDKITSLCSKFQLSKIEITKFAPYLINFPYYRFYDNKSKLFARISVDPLKDEPCQILDINYVKKKAIVRSWSNIDKSKSTPIDEYTVTDSKALNTTQKVSISFDKTRYSDKGFIFHGEKFIGEYKISKIDMRQLYIWKSYIKPSEKLRFDHPIPGLRLLKQEAKPLKLKFKHESRMHGEVLIGKPKFNILLDVKPKYISMPYLYQLIEIDEETYGVITEIDIGSLTVLLNDNKLIKIPVNYKLKELRDDGTCRDAENRRMFIDDYVKILDGKFIGKEGRIIHARNKIILIGIYTDDKCKCMFIEAKGVKLIQDDEGALPEG</sequence>
<dbReference type="OrthoDB" id="28901at2759"/>
<proteinExistence type="predicted"/>
<dbReference type="EMBL" id="DS113275">
    <property type="protein sequence ID" value="EAY14117.1"/>
    <property type="molecule type" value="Genomic_DNA"/>
</dbReference>
<dbReference type="KEGG" id="tva:4772105"/>
<dbReference type="AlphaFoldDB" id="A2DZP9"/>
<dbReference type="RefSeq" id="XP_001326340.1">
    <property type="nucleotide sequence ID" value="XM_001326305.1"/>
</dbReference>
<evidence type="ECO:0000313" key="2">
    <source>
        <dbReference type="Proteomes" id="UP000001542"/>
    </source>
</evidence>